<name>A0A1Q3ERP9_LENED</name>
<gene>
    <name evidence="2" type="ORF">LENED_012093</name>
</gene>
<keyword evidence="3" id="KW-1185">Reference proteome</keyword>
<comment type="caution">
    <text evidence="2">The sequence shown here is derived from an EMBL/GenBank/DDBJ whole genome shotgun (WGS) entry which is preliminary data.</text>
</comment>
<accession>A0A1Q3ERP9</accession>
<feature type="region of interest" description="Disordered" evidence="1">
    <location>
        <begin position="144"/>
        <end position="173"/>
    </location>
</feature>
<sequence length="196" mass="22108">MSKSKRERLEFEKATTRKRRVSRFLDVSAQEVDYSEDEDEYEDEEYHNDEDHGDENLIEKQGWPAEWVSHYQGVVHGADTPLRAVTPVDDERGSYLHTSALSPVFDGVETPLRAETPLSAITPLHAITPPLHAITSLVDNTTAPKITTEESTESLRQSHTPERMTEQGPRFKSTFSSNRHAYTIIVSLINSSRGNG</sequence>
<organism evidence="2 3">
    <name type="scientific">Lentinula edodes</name>
    <name type="common">Shiitake mushroom</name>
    <name type="synonym">Lentinus edodes</name>
    <dbReference type="NCBI Taxonomy" id="5353"/>
    <lineage>
        <taxon>Eukaryota</taxon>
        <taxon>Fungi</taxon>
        <taxon>Dikarya</taxon>
        <taxon>Basidiomycota</taxon>
        <taxon>Agaricomycotina</taxon>
        <taxon>Agaricomycetes</taxon>
        <taxon>Agaricomycetidae</taxon>
        <taxon>Agaricales</taxon>
        <taxon>Marasmiineae</taxon>
        <taxon>Omphalotaceae</taxon>
        <taxon>Lentinula</taxon>
    </lineage>
</organism>
<feature type="region of interest" description="Disordered" evidence="1">
    <location>
        <begin position="29"/>
        <end position="55"/>
    </location>
</feature>
<reference evidence="2 3" key="1">
    <citation type="submission" date="2016-08" db="EMBL/GenBank/DDBJ databases">
        <authorList>
            <consortium name="Lentinula edodes genome sequencing consortium"/>
            <person name="Sakamoto Y."/>
            <person name="Nakade K."/>
            <person name="Sato S."/>
            <person name="Yoshida Y."/>
            <person name="Miyazaki K."/>
            <person name="Natsume S."/>
            <person name="Konno N."/>
        </authorList>
    </citation>
    <scope>NUCLEOTIDE SEQUENCE [LARGE SCALE GENOMIC DNA]</scope>
    <source>
        <strain evidence="2 3">NBRC 111202</strain>
    </source>
</reference>
<reference evidence="2 3" key="2">
    <citation type="submission" date="2017-02" db="EMBL/GenBank/DDBJ databases">
        <title>A genome survey and senescence transcriptome analysis in Lentinula edodes.</title>
        <authorList>
            <person name="Sakamoto Y."/>
            <person name="Nakade K."/>
            <person name="Sato S."/>
            <person name="Yoshida Y."/>
            <person name="Miyazaki K."/>
            <person name="Natsume S."/>
            <person name="Konno N."/>
        </authorList>
    </citation>
    <scope>NUCLEOTIDE SEQUENCE [LARGE SCALE GENOMIC DNA]</scope>
    <source>
        <strain evidence="2 3">NBRC 111202</strain>
    </source>
</reference>
<evidence type="ECO:0000256" key="1">
    <source>
        <dbReference type="SAM" id="MobiDB-lite"/>
    </source>
</evidence>
<evidence type="ECO:0000313" key="2">
    <source>
        <dbReference type="EMBL" id="GAW09881.1"/>
    </source>
</evidence>
<dbReference type="Proteomes" id="UP000188533">
    <property type="component" value="Unassembled WGS sequence"/>
</dbReference>
<dbReference type="AlphaFoldDB" id="A0A1Q3ERP9"/>
<dbReference type="EMBL" id="BDGU01001396">
    <property type="protein sequence ID" value="GAW09881.1"/>
    <property type="molecule type" value="Genomic_DNA"/>
</dbReference>
<feature type="compositionally biased region" description="Acidic residues" evidence="1">
    <location>
        <begin position="33"/>
        <end position="53"/>
    </location>
</feature>
<protein>
    <submittedName>
        <fullName evidence="2">Uncharacterized protein</fullName>
    </submittedName>
</protein>
<evidence type="ECO:0000313" key="3">
    <source>
        <dbReference type="Proteomes" id="UP000188533"/>
    </source>
</evidence>
<proteinExistence type="predicted"/>